<dbReference type="Gene3D" id="2.60.40.1190">
    <property type="match status" value="1"/>
</dbReference>
<gene>
    <name evidence="2" type="ORF">CE91St7_26290</name>
</gene>
<organism evidence="2 3">
    <name type="scientific">Phocaeicola dorei</name>
    <dbReference type="NCBI Taxonomy" id="357276"/>
    <lineage>
        <taxon>Bacteria</taxon>
        <taxon>Pseudomonadati</taxon>
        <taxon>Bacteroidota</taxon>
        <taxon>Bacteroidia</taxon>
        <taxon>Bacteroidales</taxon>
        <taxon>Bacteroidaceae</taxon>
        <taxon>Phocaeicola</taxon>
    </lineage>
</organism>
<feature type="domain" description="Carbohydrate-binding" evidence="1">
    <location>
        <begin position="16"/>
        <end position="213"/>
    </location>
</feature>
<protein>
    <recommendedName>
        <fullName evidence="1">Carbohydrate-binding domain-containing protein</fullName>
    </recommendedName>
</protein>
<dbReference type="EMBL" id="BQOB01000001">
    <property type="protein sequence ID" value="GKH81745.1"/>
    <property type="molecule type" value="Genomic_DNA"/>
</dbReference>
<proteinExistence type="predicted"/>
<dbReference type="SUPFAM" id="SSF49344">
    <property type="entry name" value="CBD9-like"/>
    <property type="match status" value="1"/>
</dbReference>
<dbReference type="Proteomes" id="UP001055104">
    <property type="component" value="Unassembled WGS sequence"/>
</dbReference>
<dbReference type="AlphaFoldDB" id="A0AA37KJD3"/>
<reference evidence="2" key="1">
    <citation type="submission" date="2022-01" db="EMBL/GenBank/DDBJ databases">
        <title>Novel bile acid biosynthetic pathways are enriched in the microbiome of centenarians.</title>
        <authorList>
            <person name="Sato Y."/>
            <person name="Atarashi K."/>
            <person name="Plichta R.D."/>
            <person name="Arai Y."/>
            <person name="Sasajima S."/>
            <person name="Kearney M.S."/>
            <person name="Suda W."/>
            <person name="Takeshita K."/>
            <person name="Sasaki T."/>
            <person name="Okamoto S."/>
            <person name="Skelly N.A."/>
            <person name="Okamura Y."/>
            <person name="Vlamakis H."/>
            <person name="Li Y."/>
            <person name="Tanoue T."/>
            <person name="Takei H."/>
            <person name="Nittono H."/>
            <person name="Narushima S."/>
            <person name="Irie J."/>
            <person name="Itoh H."/>
            <person name="Moriya K."/>
            <person name="Sugiura Y."/>
            <person name="Suematsu M."/>
            <person name="Moritoki N."/>
            <person name="Shibata S."/>
            <person name="Littman R.D."/>
            <person name="Fischbach A.M."/>
            <person name="Uwamino Y."/>
            <person name="Inoue T."/>
            <person name="Honda A."/>
            <person name="Hattori M."/>
            <person name="Murai T."/>
            <person name="Xavier J.R."/>
            <person name="Hirose N."/>
            <person name="Honda K."/>
        </authorList>
    </citation>
    <scope>NUCLEOTIDE SEQUENCE</scope>
    <source>
        <strain evidence="2">CE91-St7</strain>
    </source>
</reference>
<evidence type="ECO:0000259" key="1">
    <source>
        <dbReference type="Pfam" id="PF16011"/>
    </source>
</evidence>
<dbReference type="CDD" id="cd09620">
    <property type="entry name" value="CBM9_like_3"/>
    <property type="match status" value="1"/>
</dbReference>
<sequence length="214" mass="24956">MMKVKKLSGKVQDAQQIPTLFDHENIMYYPINIVNWKEYPYQPQVSFRIAYTNDAILVHYKVVEDSVRAKYGEDNGSVWTDSCVEFFSIPARDGVYYNLECNCIATILLAAGSERSNREMAPLEITDQVKRWASLGRETFEEKIGECTWEVALQIPYKVFFKHTITKLDGMVVRANFYKCGDELQKPHFLSWSPIKIEKPDFHRPDFFGLLEFE</sequence>
<dbReference type="GO" id="GO:0016052">
    <property type="term" value="P:carbohydrate catabolic process"/>
    <property type="evidence" value="ECO:0007669"/>
    <property type="project" value="InterPro"/>
</dbReference>
<evidence type="ECO:0000313" key="2">
    <source>
        <dbReference type="EMBL" id="GKH81745.1"/>
    </source>
</evidence>
<comment type="caution">
    <text evidence="2">The sequence shown here is derived from an EMBL/GenBank/DDBJ whole genome shotgun (WGS) entry which is preliminary data.</text>
</comment>
<dbReference type="Pfam" id="PF16011">
    <property type="entry name" value="CBM9_2"/>
    <property type="match status" value="1"/>
</dbReference>
<dbReference type="GO" id="GO:0004553">
    <property type="term" value="F:hydrolase activity, hydrolyzing O-glycosyl compounds"/>
    <property type="evidence" value="ECO:0007669"/>
    <property type="project" value="InterPro"/>
</dbReference>
<dbReference type="GO" id="GO:0030246">
    <property type="term" value="F:carbohydrate binding"/>
    <property type="evidence" value="ECO:0007669"/>
    <property type="project" value="InterPro"/>
</dbReference>
<dbReference type="InterPro" id="IPR010502">
    <property type="entry name" value="Carb-bd_dom_fam9"/>
</dbReference>
<accession>A0AA37KJD3</accession>
<name>A0AA37KJD3_9BACT</name>
<evidence type="ECO:0000313" key="3">
    <source>
        <dbReference type="Proteomes" id="UP001055104"/>
    </source>
</evidence>